<dbReference type="SUPFAM" id="SSF55856">
    <property type="entry name" value="Cytochrome b5-like heme/steroid binding domain"/>
    <property type="match status" value="1"/>
</dbReference>
<dbReference type="InterPro" id="IPR036400">
    <property type="entry name" value="Cyt_B5-like_heme/steroid_sf"/>
</dbReference>
<accession>A0A507DTZ8</accession>
<dbReference type="STRING" id="109895.A0A507DTZ8"/>
<dbReference type="GO" id="GO:0016020">
    <property type="term" value="C:membrane"/>
    <property type="evidence" value="ECO:0007669"/>
    <property type="project" value="TreeGrafter"/>
</dbReference>
<keyword evidence="4" id="KW-1185">Reference proteome</keyword>
<dbReference type="GO" id="GO:0005783">
    <property type="term" value="C:endoplasmic reticulum"/>
    <property type="evidence" value="ECO:0007669"/>
    <property type="project" value="TreeGrafter"/>
</dbReference>
<dbReference type="PANTHER" id="PTHR10281:SF115">
    <property type="entry name" value="BINDING PROTEIN, PUTATIVE (AFU_ORTHOLOGUE AFUA_4G06240)-RELATED"/>
    <property type="match status" value="1"/>
</dbReference>
<dbReference type="SMART" id="SM01117">
    <property type="entry name" value="Cyt-b5"/>
    <property type="match status" value="1"/>
</dbReference>
<dbReference type="InterPro" id="IPR001199">
    <property type="entry name" value="Cyt_B5-like_heme/steroid-bd"/>
</dbReference>
<dbReference type="FunFam" id="3.10.120.10:FF:000003">
    <property type="entry name" value="membrane-associated progesterone receptor component 1"/>
    <property type="match status" value="1"/>
</dbReference>
<reference evidence="3 4" key="1">
    <citation type="journal article" date="2019" name="Sci. Rep.">
        <title>Comparative genomics of chytrid fungi reveal insights into the obligate biotrophic and pathogenic lifestyle of Synchytrium endobioticum.</title>
        <authorList>
            <person name="van de Vossenberg B.T.L.H."/>
            <person name="Warris S."/>
            <person name="Nguyen H.D.T."/>
            <person name="van Gent-Pelzer M.P.E."/>
            <person name="Joly D.L."/>
            <person name="van de Geest H.C."/>
            <person name="Bonants P.J.M."/>
            <person name="Smith D.S."/>
            <person name="Levesque C.A."/>
            <person name="van der Lee T.A.J."/>
        </authorList>
    </citation>
    <scope>NUCLEOTIDE SEQUENCE [LARGE SCALE GENOMIC DNA]</scope>
    <source>
        <strain evidence="3 4">CBS 809.83</strain>
    </source>
</reference>
<dbReference type="InterPro" id="IPR050577">
    <property type="entry name" value="MAPR/NEUFC/NENF-like"/>
</dbReference>
<evidence type="ECO:0000313" key="3">
    <source>
        <dbReference type="EMBL" id="TPX54677.1"/>
    </source>
</evidence>
<dbReference type="EMBL" id="QEAQ01000146">
    <property type="protein sequence ID" value="TPX54677.1"/>
    <property type="molecule type" value="Genomic_DNA"/>
</dbReference>
<name>A0A507DTZ8_9FUNG</name>
<proteinExistence type="inferred from homology"/>
<evidence type="ECO:0000313" key="4">
    <source>
        <dbReference type="Proteomes" id="UP000318582"/>
    </source>
</evidence>
<comment type="similarity">
    <text evidence="1">Belongs to the cytochrome b5 family. MAPR subfamily.</text>
</comment>
<dbReference type="AlphaFoldDB" id="A0A507DTZ8"/>
<evidence type="ECO:0000256" key="1">
    <source>
        <dbReference type="ARBA" id="ARBA00038357"/>
    </source>
</evidence>
<dbReference type="PANTHER" id="PTHR10281">
    <property type="entry name" value="MEMBRANE-ASSOCIATED PROGESTERONE RECEPTOR COMPONENT-RELATED"/>
    <property type="match status" value="1"/>
</dbReference>
<gene>
    <name evidence="3" type="ORF">PhCBS80983_g05837</name>
</gene>
<evidence type="ECO:0000259" key="2">
    <source>
        <dbReference type="SMART" id="SM01117"/>
    </source>
</evidence>
<dbReference type="Pfam" id="PF00173">
    <property type="entry name" value="Cyt-b5"/>
    <property type="match status" value="1"/>
</dbReference>
<sequence>MTSDSKTITVAELAKHDGTDPALPIYLAVKGTGELFDVSPARDMYTPGNGYHVFAGKDASRALGKSSLKPEDCVADYSVLTPEEMETLNKWEAHYQKKYSVVGIVSGKIHNV</sequence>
<protein>
    <recommendedName>
        <fullName evidence="2">Cytochrome b5 heme-binding domain-containing protein</fullName>
    </recommendedName>
</protein>
<comment type="caution">
    <text evidence="3">The sequence shown here is derived from an EMBL/GenBank/DDBJ whole genome shotgun (WGS) entry which is preliminary data.</text>
</comment>
<dbReference type="Gene3D" id="3.10.120.10">
    <property type="entry name" value="Cytochrome b5-like heme/steroid binding domain"/>
    <property type="match status" value="1"/>
</dbReference>
<organism evidence="3 4">
    <name type="scientific">Powellomyces hirtus</name>
    <dbReference type="NCBI Taxonomy" id="109895"/>
    <lineage>
        <taxon>Eukaryota</taxon>
        <taxon>Fungi</taxon>
        <taxon>Fungi incertae sedis</taxon>
        <taxon>Chytridiomycota</taxon>
        <taxon>Chytridiomycota incertae sedis</taxon>
        <taxon>Chytridiomycetes</taxon>
        <taxon>Spizellomycetales</taxon>
        <taxon>Powellomycetaceae</taxon>
        <taxon>Powellomyces</taxon>
    </lineage>
</organism>
<dbReference type="GO" id="GO:0020037">
    <property type="term" value="F:heme binding"/>
    <property type="evidence" value="ECO:0007669"/>
    <property type="project" value="UniProtKB-ARBA"/>
</dbReference>
<dbReference type="Proteomes" id="UP000318582">
    <property type="component" value="Unassembled WGS sequence"/>
</dbReference>
<feature type="domain" description="Cytochrome b5 heme-binding" evidence="2">
    <location>
        <begin position="8"/>
        <end position="106"/>
    </location>
</feature>